<feature type="transmembrane region" description="Helical" evidence="5">
    <location>
        <begin position="397"/>
        <end position="414"/>
    </location>
</feature>
<evidence type="ECO:0000256" key="3">
    <source>
        <dbReference type="ARBA" id="ARBA00022989"/>
    </source>
</evidence>
<dbReference type="Pfam" id="PF06423">
    <property type="entry name" value="GWT1"/>
    <property type="match status" value="1"/>
</dbReference>
<organism evidence="6 7">
    <name type="scientific">Brachionus plicatilis</name>
    <name type="common">Marine rotifer</name>
    <name type="synonym">Brachionus muelleri</name>
    <dbReference type="NCBI Taxonomy" id="10195"/>
    <lineage>
        <taxon>Eukaryota</taxon>
        <taxon>Metazoa</taxon>
        <taxon>Spiralia</taxon>
        <taxon>Gnathifera</taxon>
        <taxon>Rotifera</taxon>
        <taxon>Eurotatoria</taxon>
        <taxon>Monogononta</taxon>
        <taxon>Pseudotrocha</taxon>
        <taxon>Ploima</taxon>
        <taxon>Brachionidae</taxon>
        <taxon>Brachionus</taxon>
    </lineage>
</organism>
<feature type="transmembrane region" description="Helical" evidence="5">
    <location>
        <begin position="221"/>
        <end position="240"/>
    </location>
</feature>
<keyword evidence="5" id="KW-0808">Transferase</keyword>
<feature type="transmembrane region" description="Helical" evidence="5">
    <location>
        <begin position="136"/>
        <end position="154"/>
    </location>
</feature>
<evidence type="ECO:0000256" key="5">
    <source>
        <dbReference type="RuleBase" id="RU280819"/>
    </source>
</evidence>
<dbReference type="STRING" id="10195.A0A3M7S255"/>
<keyword evidence="7" id="KW-1185">Reference proteome</keyword>
<keyword evidence="5" id="KW-0256">Endoplasmic reticulum</keyword>
<evidence type="ECO:0000313" key="7">
    <source>
        <dbReference type="Proteomes" id="UP000276133"/>
    </source>
</evidence>
<comment type="caution">
    <text evidence="6">The sequence shown here is derived from an EMBL/GenBank/DDBJ whole genome shotgun (WGS) entry which is preliminary data.</text>
</comment>
<reference evidence="6 7" key="1">
    <citation type="journal article" date="2018" name="Sci. Rep.">
        <title>Genomic signatures of local adaptation to the degree of environmental predictability in rotifers.</title>
        <authorList>
            <person name="Franch-Gras L."/>
            <person name="Hahn C."/>
            <person name="Garcia-Roger E.M."/>
            <person name="Carmona M.J."/>
            <person name="Serra M."/>
            <person name="Gomez A."/>
        </authorList>
    </citation>
    <scope>NUCLEOTIDE SEQUENCE [LARGE SCALE GENOMIC DNA]</scope>
    <source>
        <strain evidence="6">HYR1</strain>
    </source>
</reference>
<feature type="transmembrane region" description="Helical" evidence="5">
    <location>
        <begin position="302"/>
        <end position="324"/>
    </location>
</feature>
<dbReference type="Proteomes" id="UP000276133">
    <property type="component" value="Unassembled WGS sequence"/>
</dbReference>
<evidence type="ECO:0000256" key="4">
    <source>
        <dbReference type="ARBA" id="ARBA00023136"/>
    </source>
</evidence>
<feature type="transmembrane region" description="Helical" evidence="5">
    <location>
        <begin position="106"/>
        <end position="124"/>
    </location>
</feature>
<dbReference type="GO" id="GO:0006506">
    <property type="term" value="P:GPI anchor biosynthetic process"/>
    <property type="evidence" value="ECO:0007669"/>
    <property type="project" value="UniProtKB-UniPathway"/>
</dbReference>
<dbReference type="PANTHER" id="PTHR20661">
    <property type="entry name" value="PHOSPHATIDYLINOSITOL-GLYCAN BIOSYNTHESIS CLASS W PROTEIN"/>
    <property type="match status" value="1"/>
</dbReference>
<dbReference type="PANTHER" id="PTHR20661:SF0">
    <property type="entry name" value="PHOSPHATIDYLINOSITOL-GLYCAN BIOSYNTHESIS CLASS W PROTEIN"/>
    <property type="match status" value="1"/>
</dbReference>
<keyword evidence="3 5" id="KW-1133">Transmembrane helix</keyword>
<comment type="caution">
    <text evidence="5">Lacks conserved residue(s) required for the propagation of feature annotation.</text>
</comment>
<evidence type="ECO:0000313" key="6">
    <source>
        <dbReference type="EMBL" id="RNA29710.1"/>
    </source>
</evidence>
<comment type="similarity">
    <text evidence="5">Belongs to the PIGW family.</text>
</comment>
<dbReference type="GO" id="GO:0032216">
    <property type="term" value="F:glucosaminyl-phosphatidylinositol O-acyltransferase activity"/>
    <property type="evidence" value="ECO:0007669"/>
    <property type="project" value="TreeGrafter"/>
</dbReference>
<keyword evidence="4 5" id="KW-0472">Membrane</keyword>
<dbReference type="OrthoDB" id="15270at2759"/>
<accession>A0A3M7S255</accession>
<keyword evidence="5" id="KW-0012">Acyltransferase</keyword>
<evidence type="ECO:0000256" key="2">
    <source>
        <dbReference type="ARBA" id="ARBA00022692"/>
    </source>
</evidence>
<dbReference type="EMBL" id="REGN01002174">
    <property type="protein sequence ID" value="RNA29710.1"/>
    <property type="molecule type" value="Genomic_DNA"/>
</dbReference>
<evidence type="ECO:0000256" key="1">
    <source>
        <dbReference type="ARBA" id="ARBA00004141"/>
    </source>
</evidence>
<dbReference type="AlphaFoldDB" id="A0A3M7S255"/>
<gene>
    <name evidence="6" type="ORF">BpHYR1_005734</name>
</gene>
<sequence length="443" mass="52070">MIKKKPLVTKPTFEKSVSCFHQDFLIRFFCSENSNRVNIPIVLISMTNKIWKVYIWISLVLLTFFLSIFPKSIVIKENMSYSKLIPANTDLDAKIIRLSVNMFRTLLFFITSDCILAVDFPYFLMQKAKTHEFGVSLMDIGVGYFIICHAMRLIRNMNTEPETGKVIISRICLNVLNTLKNSSILFILGFVRYASLKLLGYSVNVFSSFFDIFIKNSAQRAFFLSILIGCFYQWILAYKTDYLLEYYGQRKTFVDKNKEGLYSTIGYTSMYFLSESVCYHLKKVLNTKENPGRLMHSVSIRCGVFLIIYSILFFVLTHLSSFFIQDISRRICNLSFIFHTEHNIYCIYYLHKHKWEIYLHKLEKEFSMPRILIKSDLCKIKKKKYIKKNKISSSLEWSLTFFLALSLVVLIIKIEREQKSDLFQDKQKEIIILFIFGYSCANK</sequence>
<proteinExistence type="inferred from homology"/>
<protein>
    <recommendedName>
        <fullName evidence="5">Phosphatidylinositol-glycan biosynthesis class W protein</fullName>
        <ecNumber evidence="5">2.3.-.-</ecNumber>
    </recommendedName>
</protein>
<feature type="transmembrane region" description="Helical" evidence="5">
    <location>
        <begin position="194"/>
        <end position="214"/>
    </location>
</feature>
<comment type="pathway">
    <text evidence="5">Glycolipid biosynthesis; glycosylphosphatidylinositol-anchor biosynthesis.</text>
</comment>
<dbReference type="InterPro" id="IPR009447">
    <property type="entry name" value="PIGW/GWT1"/>
</dbReference>
<dbReference type="EC" id="2.3.-.-" evidence="5"/>
<feature type="transmembrane region" description="Helical" evidence="5">
    <location>
        <begin position="53"/>
        <end position="74"/>
    </location>
</feature>
<keyword evidence="2 5" id="KW-0812">Transmembrane</keyword>
<comment type="function">
    <text evidence="5">A acetyltransferase, which acetylates the inositol ring of phosphatidylinositol during biosynthesis of GPI-anchor.</text>
</comment>
<dbReference type="GO" id="GO:0005789">
    <property type="term" value="C:endoplasmic reticulum membrane"/>
    <property type="evidence" value="ECO:0007669"/>
    <property type="project" value="UniProtKB-SubCell"/>
</dbReference>
<name>A0A3M7S255_BRAPC</name>
<dbReference type="UniPathway" id="UPA00196"/>
<comment type="subcellular location">
    <subcellularLocation>
        <location evidence="5">Endoplasmic reticulum membrane</location>
        <topology evidence="5">Multi-pass membrane protein</topology>
    </subcellularLocation>
    <subcellularLocation>
        <location evidence="1">Membrane</location>
        <topology evidence="1">Multi-pass membrane protein</topology>
    </subcellularLocation>
</comment>
<dbReference type="GO" id="GO:0072659">
    <property type="term" value="P:protein localization to plasma membrane"/>
    <property type="evidence" value="ECO:0007669"/>
    <property type="project" value="TreeGrafter"/>
</dbReference>
<keyword evidence="5" id="KW-0337">GPI-anchor biosynthesis</keyword>